<proteinExistence type="predicted"/>
<protein>
    <recommendedName>
        <fullName evidence="4">Flagellar protein FlgN</fullName>
    </recommendedName>
</protein>
<evidence type="ECO:0000313" key="3">
    <source>
        <dbReference type="Proteomes" id="UP000319148"/>
    </source>
</evidence>
<accession>A0A501PRY8</accession>
<dbReference type="Proteomes" id="UP000319148">
    <property type="component" value="Unassembled WGS sequence"/>
</dbReference>
<comment type="caution">
    <text evidence="2">The sequence shown here is derived from an EMBL/GenBank/DDBJ whole genome shotgun (WGS) entry which is preliminary data.</text>
</comment>
<reference evidence="3" key="1">
    <citation type="submission" date="2019-06" db="EMBL/GenBank/DDBJ databases">
        <title>The complete genome of Emcibacter congregatus ZYLT.</title>
        <authorList>
            <person name="Zhao Z."/>
        </authorList>
    </citation>
    <scope>NUCLEOTIDE SEQUENCE [LARGE SCALE GENOMIC DNA]</scope>
    <source>
        <strain evidence="3">MCCC 1A06723</strain>
    </source>
</reference>
<organism evidence="2 3">
    <name type="scientific">Emcibacter nanhaiensis</name>
    <dbReference type="NCBI Taxonomy" id="1505037"/>
    <lineage>
        <taxon>Bacteria</taxon>
        <taxon>Pseudomonadati</taxon>
        <taxon>Pseudomonadota</taxon>
        <taxon>Alphaproteobacteria</taxon>
        <taxon>Emcibacterales</taxon>
        <taxon>Emcibacteraceae</taxon>
        <taxon>Emcibacter</taxon>
    </lineage>
</organism>
<feature type="region of interest" description="Disordered" evidence="1">
    <location>
        <begin position="129"/>
        <end position="150"/>
    </location>
</feature>
<feature type="compositionally biased region" description="Polar residues" evidence="1">
    <location>
        <begin position="131"/>
        <end position="150"/>
    </location>
</feature>
<name>A0A501PRY8_9PROT</name>
<evidence type="ECO:0000313" key="2">
    <source>
        <dbReference type="EMBL" id="TPD62832.1"/>
    </source>
</evidence>
<dbReference type="RefSeq" id="WP_139938082.1">
    <property type="nucleotide sequence ID" value="NZ_JBHSYP010000022.1"/>
</dbReference>
<dbReference type="AlphaFoldDB" id="A0A501PRY8"/>
<dbReference type="OrthoDB" id="7353055at2"/>
<evidence type="ECO:0008006" key="4">
    <source>
        <dbReference type="Google" id="ProtNLM"/>
    </source>
</evidence>
<evidence type="ECO:0000256" key="1">
    <source>
        <dbReference type="SAM" id="MobiDB-lite"/>
    </source>
</evidence>
<sequence length="150" mass="16745">MTELQNMNQGVISSLIETTRELTSVIRQEMNLLKEKRPAEIKSLNETKNGLLTAYQEKLEQLNRNGGFKAAGTGEIVRRFKKEHETFQSVLKQHKSLLFSLKTVSEKMIKVIGDEVALQSAPSQAYGANAKIQSPRGSKTPTTLTLNKTI</sequence>
<dbReference type="EMBL" id="VFIY01000004">
    <property type="protein sequence ID" value="TPD62832.1"/>
    <property type="molecule type" value="Genomic_DNA"/>
</dbReference>
<gene>
    <name evidence="2" type="ORF">FIV46_01765</name>
</gene>
<keyword evidence="3" id="KW-1185">Reference proteome</keyword>